<proteinExistence type="predicted"/>
<dbReference type="GeneID" id="54419338"/>
<evidence type="ECO:0000313" key="3">
    <source>
        <dbReference type="EMBL" id="KAF1815618.1"/>
    </source>
</evidence>
<dbReference type="AlphaFoldDB" id="A0A6G1GBZ5"/>
<name>A0A6G1GBZ5_9PEZI</name>
<sequence>MGDSTVVSVKSSFLRSQTRLLTQPVQPSSRWAERNSKQENNLPDETVRDVLREVNRILRRHNKSVYSSLSIQHVAEQIDKLYWNAGGVDLYSSNPGSEDTSALLRVHDDFTEQRHIDKLPEEWEDEDDPTATEEAQEEYRALTKKLQSLSERRKALRNKLESYQQLESLLAPFQQPLESVQPNLVTRDSELAAELEKTHALGIRVAARVATMKE</sequence>
<dbReference type="PANTHER" id="PTHR42040">
    <property type="entry name" value="INNER KINETOCHORE SUBUNIT FTA4"/>
    <property type="match status" value="1"/>
</dbReference>
<reference evidence="3 5" key="1">
    <citation type="submission" date="2020-01" db="EMBL/GenBank/DDBJ databases">
        <authorList>
            <consortium name="DOE Joint Genome Institute"/>
            <person name="Haridas S."/>
            <person name="Albert R."/>
            <person name="Binder M."/>
            <person name="Bloem J."/>
            <person name="Labutti K."/>
            <person name="Salamov A."/>
            <person name="Andreopoulos B."/>
            <person name="Baker S.E."/>
            <person name="Barry K."/>
            <person name="Bills G."/>
            <person name="Bluhm B.H."/>
            <person name="Cannon C."/>
            <person name="Castanera R."/>
            <person name="Culley D.E."/>
            <person name="Daum C."/>
            <person name="Ezra D."/>
            <person name="Gonzalez J.B."/>
            <person name="Henrissat B."/>
            <person name="Kuo A."/>
            <person name="Liang C."/>
            <person name="Lipzen A."/>
            <person name="Lutzoni F."/>
            <person name="Magnuson J."/>
            <person name="Mondo S."/>
            <person name="Nolan M."/>
            <person name="Ohm R."/>
            <person name="Pangilinan J."/>
            <person name="Park H.-J."/>
            <person name="Ramirez L."/>
            <person name="Alfaro M."/>
            <person name="Sun H."/>
            <person name="Tritt A."/>
            <person name="Yoshinaga Y."/>
            <person name="Zwiers L.-H."/>
            <person name="Turgeon B.G."/>
            <person name="Goodwin S.B."/>
            <person name="Spatafora J.W."/>
            <person name="Crous P.W."/>
            <person name="Grigoriev I.V."/>
        </authorList>
    </citation>
    <scope>NUCLEOTIDE SEQUENCE</scope>
    <source>
        <strain evidence="3 5">CBS 781.70</strain>
    </source>
</reference>
<dbReference type="GO" id="GO:0031511">
    <property type="term" value="C:Mis6-Sim4 complex"/>
    <property type="evidence" value="ECO:0007669"/>
    <property type="project" value="InterPro"/>
</dbReference>
<evidence type="ECO:0000256" key="2">
    <source>
        <dbReference type="SAM" id="MobiDB-lite"/>
    </source>
</evidence>
<evidence type="ECO:0000313" key="4">
    <source>
        <dbReference type="Proteomes" id="UP000504638"/>
    </source>
</evidence>
<feature type="region of interest" description="Disordered" evidence="2">
    <location>
        <begin position="24"/>
        <end position="43"/>
    </location>
</feature>
<reference evidence="5" key="2">
    <citation type="submission" date="2020-04" db="EMBL/GenBank/DDBJ databases">
        <authorList>
            <consortium name="NCBI Genome Project"/>
        </authorList>
    </citation>
    <scope>NUCLEOTIDE SEQUENCE</scope>
    <source>
        <strain evidence="5">CBS 781.70</strain>
    </source>
</reference>
<dbReference type="EMBL" id="ML975151">
    <property type="protein sequence ID" value="KAF1815618.1"/>
    <property type="molecule type" value="Genomic_DNA"/>
</dbReference>
<keyword evidence="1" id="KW-0175">Coiled coil</keyword>
<dbReference type="Proteomes" id="UP000504638">
    <property type="component" value="Unplaced"/>
</dbReference>
<dbReference type="RefSeq" id="XP_033537249.1">
    <property type="nucleotide sequence ID" value="XM_033678768.1"/>
</dbReference>
<keyword evidence="4" id="KW-1185">Reference proteome</keyword>
<accession>A0A6G1GBZ5</accession>
<organism evidence="3">
    <name type="scientific">Eremomyces bilateralis CBS 781.70</name>
    <dbReference type="NCBI Taxonomy" id="1392243"/>
    <lineage>
        <taxon>Eukaryota</taxon>
        <taxon>Fungi</taxon>
        <taxon>Dikarya</taxon>
        <taxon>Ascomycota</taxon>
        <taxon>Pezizomycotina</taxon>
        <taxon>Dothideomycetes</taxon>
        <taxon>Dothideomycetes incertae sedis</taxon>
        <taxon>Eremomycetales</taxon>
        <taxon>Eremomycetaceae</taxon>
        <taxon>Eremomyces</taxon>
    </lineage>
</organism>
<evidence type="ECO:0000256" key="1">
    <source>
        <dbReference type="SAM" id="Coils"/>
    </source>
</evidence>
<dbReference type="OrthoDB" id="21214at2759"/>
<dbReference type="InterPro" id="IPR025207">
    <property type="entry name" value="Sim4_Fta4"/>
</dbReference>
<dbReference type="Pfam" id="PF13093">
    <property type="entry name" value="FTA4"/>
    <property type="match status" value="1"/>
</dbReference>
<gene>
    <name evidence="3 5" type="ORF">P152DRAFT_455335</name>
</gene>
<dbReference type="PANTHER" id="PTHR42040:SF1">
    <property type="entry name" value="INNER KINETOCHORE SUBUNIT FTA4"/>
    <property type="match status" value="1"/>
</dbReference>
<feature type="coiled-coil region" evidence="1">
    <location>
        <begin position="132"/>
        <end position="166"/>
    </location>
</feature>
<reference evidence="5" key="3">
    <citation type="submission" date="2025-04" db="UniProtKB">
        <authorList>
            <consortium name="RefSeq"/>
        </authorList>
    </citation>
    <scope>IDENTIFICATION</scope>
    <source>
        <strain evidence="5">CBS 781.70</strain>
    </source>
</reference>
<evidence type="ECO:0008006" key="6">
    <source>
        <dbReference type="Google" id="ProtNLM"/>
    </source>
</evidence>
<evidence type="ECO:0000313" key="5">
    <source>
        <dbReference type="RefSeq" id="XP_033537249.1"/>
    </source>
</evidence>
<protein>
    <recommendedName>
        <fullName evidence="6">Kinetochore protein fta4</fullName>
    </recommendedName>
</protein>